<protein>
    <submittedName>
        <fullName evidence="1">Uncharacterized protein</fullName>
    </submittedName>
</protein>
<reference evidence="1" key="1">
    <citation type="journal article" date="2014" name="Front. Microbiol.">
        <title>High frequency of phylogenetically diverse reductive dehalogenase-homologous genes in deep subseafloor sedimentary metagenomes.</title>
        <authorList>
            <person name="Kawai M."/>
            <person name="Futagami T."/>
            <person name="Toyoda A."/>
            <person name="Takaki Y."/>
            <person name="Nishi S."/>
            <person name="Hori S."/>
            <person name="Arai W."/>
            <person name="Tsubouchi T."/>
            <person name="Morono Y."/>
            <person name="Uchiyama I."/>
            <person name="Ito T."/>
            <person name="Fujiyama A."/>
            <person name="Inagaki F."/>
            <person name="Takami H."/>
        </authorList>
    </citation>
    <scope>NUCLEOTIDE SEQUENCE</scope>
    <source>
        <strain evidence="1">Expedition CK06-06</strain>
    </source>
</reference>
<gene>
    <name evidence="1" type="ORF">S06H3_63293</name>
</gene>
<dbReference type="AlphaFoldDB" id="X1PI85"/>
<name>X1PI85_9ZZZZ</name>
<organism evidence="1">
    <name type="scientific">marine sediment metagenome</name>
    <dbReference type="NCBI Taxonomy" id="412755"/>
    <lineage>
        <taxon>unclassified sequences</taxon>
        <taxon>metagenomes</taxon>
        <taxon>ecological metagenomes</taxon>
    </lineage>
</organism>
<comment type="caution">
    <text evidence="1">The sequence shown here is derived from an EMBL/GenBank/DDBJ whole genome shotgun (WGS) entry which is preliminary data.</text>
</comment>
<dbReference type="EMBL" id="BARV01041947">
    <property type="protein sequence ID" value="GAI55548.1"/>
    <property type="molecule type" value="Genomic_DNA"/>
</dbReference>
<accession>X1PI85</accession>
<sequence length="35" mass="4029">WRHLSQDIIDKIQGTVSEKYEELKEKVIVSTGVAQ</sequence>
<evidence type="ECO:0000313" key="1">
    <source>
        <dbReference type="EMBL" id="GAI55548.1"/>
    </source>
</evidence>
<proteinExistence type="predicted"/>
<feature type="non-terminal residue" evidence="1">
    <location>
        <position position="1"/>
    </location>
</feature>